<keyword evidence="2" id="KW-0732">Signal</keyword>
<comment type="caution">
    <text evidence="3">The sequence shown here is derived from an EMBL/GenBank/DDBJ whole genome shotgun (WGS) entry which is preliminary data.</text>
</comment>
<keyword evidence="4" id="KW-1185">Reference proteome</keyword>
<evidence type="ECO:0000256" key="1">
    <source>
        <dbReference type="SAM" id="Coils"/>
    </source>
</evidence>
<accession>A0ABP0RIT4</accession>
<evidence type="ECO:0000313" key="3">
    <source>
        <dbReference type="EMBL" id="CAK9099112.1"/>
    </source>
</evidence>
<feature type="coiled-coil region" evidence="1">
    <location>
        <begin position="525"/>
        <end position="574"/>
    </location>
</feature>
<reference evidence="3 4" key="1">
    <citation type="submission" date="2024-02" db="EMBL/GenBank/DDBJ databases">
        <authorList>
            <person name="Chen Y."/>
            <person name="Shah S."/>
            <person name="Dougan E. K."/>
            <person name="Thang M."/>
            <person name="Chan C."/>
        </authorList>
    </citation>
    <scope>NUCLEOTIDE SEQUENCE [LARGE SCALE GENOMIC DNA]</scope>
</reference>
<name>A0ABP0RIT4_9DINO</name>
<feature type="coiled-coil region" evidence="1">
    <location>
        <begin position="437"/>
        <end position="485"/>
    </location>
</feature>
<feature type="signal peptide" evidence="2">
    <location>
        <begin position="1"/>
        <end position="16"/>
    </location>
</feature>
<evidence type="ECO:0000256" key="2">
    <source>
        <dbReference type="SAM" id="SignalP"/>
    </source>
</evidence>
<protein>
    <submittedName>
        <fullName evidence="3">Uncharacterized protein</fullName>
    </submittedName>
</protein>
<dbReference type="EMBL" id="CAXAMN010025917">
    <property type="protein sequence ID" value="CAK9099112.1"/>
    <property type="molecule type" value="Genomic_DNA"/>
</dbReference>
<keyword evidence="1" id="KW-0175">Coiled coil</keyword>
<organism evidence="3 4">
    <name type="scientific">Durusdinium trenchii</name>
    <dbReference type="NCBI Taxonomy" id="1381693"/>
    <lineage>
        <taxon>Eukaryota</taxon>
        <taxon>Sar</taxon>
        <taxon>Alveolata</taxon>
        <taxon>Dinophyceae</taxon>
        <taxon>Suessiales</taxon>
        <taxon>Symbiodiniaceae</taxon>
        <taxon>Durusdinium</taxon>
    </lineage>
</organism>
<dbReference type="Proteomes" id="UP001642484">
    <property type="component" value="Unassembled WGS sequence"/>
</dbReference>
<sequence length="645" mass="71124">MMRWAPLAALAALGLARKLDYHESPLAKVVHLLEGMEADLSKEAAEDEATNEEMKRWCKTSEENQTSLITDSTSLIETQTVVVKESTAMGDRLTWELRNLAKEIAAHEATLEKADVLRRDQREKFAEDSKSLKENIDAVAQALAAVNGSSFLQSPESPAVTRLKEVVMKHYDMIKTKSSRADRMLLDDFLKDPGHFTKGLGFLQKAQVGGPAETVAGMLQAMVDDFQIDLKEEQDEDGKLEKSYQALVTAKSQEVSAGQEQVTLKEQQKADAKQRVITGKEDISGATTAKAEAEKFLATARAKCAQSAESFAQRSARRTEELTAVTKAREVLTGEEAKMLEAKSKAKATSFLQLSSRTFSSPAAEKLLVAGHTLGKEELVVLGLKLKAGSLDKVKEAIEGMLRALKQEQKDEVTKNSACTQDFEENAASTEQKQQQNEITQGKIREWKDEAQTVEEEIGKLKKEVEDLQEQLQAAQKTRAKEMSDFADMAADERLTQKLLGQAQEILAEVYKGVSLAQAGSEVPSDAVMEMLEQVQKNSVRLEEEAQEGDEESRKSFEKLAEEMKAEIKSATKDIGKKSIVKATLEGDVAEAMRKMGLTEEELQTLAATKSALHASCDFVVKNFETRQKARGAEIQALEEAKTIL</sequence>
<feature type="chain" id="PRO_5047244086" evidence="2">
    <location>
        <begin position="17"/>
        <end position="645"/>
    </location>
</feature>
<gene>
    <name evidence="3" type="ORF">CCMP2556_LOCUS46909</name>
</gene>
<evidence type="ECO:0000313" key="4">
    <source>
        <dbReference type="Proteomes" id="UP001642484"/>
    </source>
</evidence>
<proteinExistence type="predicted"/>